<reference evidence="4 5" key="1">
    <citation type="submission" date="2023-12" db="EMBL/GenBank/DDBJ databases">
        <title>the genome sequence of Hyalangium sp. s54d21.</title>
        <authorList>
            <person name="Zhang X."/>
        </authorList>
    </citation>
    <scope>NUCLEOTIDE SEQUENCE [LARGE SCALE GENOMIC DNA]</scope>
    <source>
        <strain evidence="5">s54d21</strain>
    </source>
</reference>
<evidence type="ECO:0000259" key="3">
    <source>
        <dbReference type="Pfam" id="PF06276"/>
    </source>
</evidence>
<dbReference type="InterPro" id="IPR007310">
    <property type="entry name" value="Aerobactin_biosyn_IucA/IucC_N"/>
</dbReference>
<dbReference type="Gene3D" id="6.10.250.3370">
    <property type="match status" value="1"/>
</dbReference>
<evidence type="ECO:0000313" key="4">
    <source>
        <dbReference type="EMBL" id="MDY7232541.1"/>
    </source>
</evidence>
<dbReference type="Gene3D" id="1.10.510.40">
    <property type="match status" value="1"/>
</dbReference>
<feature type="domain" description="Aerobactin siderophore biosynthesis IucA/IucC N-terminal" evidence="2">
    <location>
        <begin position="153"/>
        <end position="400"/>
    </location>
</feature>
<feature type="domain" description="Aerobactin siderophore biosynthesis IucA/IucC-like C-terminal" evidence="3">
    <location>
        <begin position="424"/>
        <end position="584"/>
    </location>
</feature>
<dbReference type="PANTHER" id="PTHR34384:SF6">
    <property type="entry name" value="STAPHYLOFERRIN B SYNTHASE"/>
    <property type="match status" value="1"/>
</dbReference>
<name>A0ABU5HGR7_9BACT</name>
<evidence type="ECO:0000256" key="1">
    <source>
        <dbReference type="ARBA" id="ARBA00004924"/>
    </source>
</evidence>
<dbReference type="Pfam" id="PF04183">
    <property type="entry name" value="IucA_IucC"/>
    <property type="match status" value="1"/>
</dbReference>
<gene>
    <name evidence="4" type="ORF">SYV04_39510</name>
</gene>
<dbReference type="InterPro" id="IPR037455">
    <property type="entry name" value="LucA/IucC-like"/>
</dbReference>
<evidence type="ECO:0000259" key="2">
    <source>
        <dbReference type="Pfam" id="PF04183"/>
    </source>
</evidence>
<dbReference type="PANTHER" id="PTHR34384">
    <property type="entry name" value="L-2,3-DIAMINOPROPANOATE--CITRATE LIGASE"/>
    <property type="match status" value="1"/>
</dbReference>
<organism evidence="4 5">
    <name type="scientific">Hyalangium rubrum</name>
    <dbReference type="NCBI Taxonomy" id="3103134"/>
    <lineage>
        <taxon>Bacteria</taxon>
        <taxon>Pseudomonadati</taxon>
        <taxon>Myxococcota</taxon>
        <taxon>Myxococcia</taxon>
        <taxon>Myxococcales</taxon>
        <taxon>Cystobacterineae</taxon>
        <taxon>Archangiaceae</taxon>
        <taxon>Hyalangium</taxon>
    </lineage>
</organism>
<sequence length="605" mass="68865">MMKADNTGPLLDPRGALRPEIWSAVNRALIAKMLSEFLYEGLLQAEIIEKQGDQVRFRLELPQGRAYLFDGQRRILGNYRVLPESLRRSEAGVAAPAEDALKFVLDAREAIGMKPFNTAYLLKELSNTLMADTHLATDRSPSSQQIAEMGYGQVEGEMTGHPAMVFNKGRLGFGYDDYLAYAPEQKQPSTMAWVAVSRKKAHYRAVPGLEHEVLMRQELGEQVLANFRAELTEKGHRAEDYLFLPVHRWQWTNKIIPEFAADIARGDIVPLKSQGPDHYLPQQSIRTFVNIHSPEKRYVKLPLSILNTAVYRGLPGDRTEAAPELTHWFQGVLAQDRFLTEECGLVLLGEVASLNYPHAYYEQVQDAPYHFHELLGAIWRQSLAPSLKEGERAFTMASLLYVDHQGQPFVAELIRRSGLETKVWLQRLFGAVLPPLLHFLYNYGLAFSPHGENAVLVVKDFAPVRLAMKDFIDDVNLSTEPIPEREKLPGKLPEVLIKVPGEKLRQHILTGLFVCHFRYLSDVLATHLGFSERAFWDLVRDQVEQHQRRFPELKERFSLFDLQAPSFEKICLNRFRLLDYGYGDDSDRPKAILIGHVDNPLSRSA</sequence>
<dbReference type="Pfam" id="PF06276">
    <property type="entry name" value="FhuF"/>
    <property type="match status" value="1"/>
</dbReference>
<protein>
    <submittedName>
        <fullName evidence="4">IucA/IucC family siderophore biosynthesis protein</fullName>
    </submittedName>
</protein>
<dbReference type="EMBL" id="JAXIVS010000021">
    <property type="protein sequence ID" value="MDY7232541.1"/>
    <property type="molecule type" value="Genomic_DNA"/>
</dbReference>
<evidence type="ECO:0000313" key="5">
    <source>
        <dbReference type="Proteomes" id="UP001291309"/>
    </source>
</evidence>
<accession>A0ABU5HGR7</accession>
<dbReference type="Proteomes" id="UP001291309">
    <property type="component" value="Unassembled WGS sequence"/>
</dbReference>
<proteinExistence type="predicted"/>
<dbReference type="InterPro" id="IPR022770">
    <property type="entry name" value="IucA/IucC-like_C"/>
</dbReference>
<keyword evidence="5" id="KW-1185">Reference proteome</keyword>
<comment type="pathway">
    <text evidence="1">Siderophore biosynthesis.</text>
</comment>
<dbReference type="Gene3D" id="3.30.310.280">
    <property type="match status" value="1"/>
</dbReference>
<dbReference type="RefSeq" id="WP_321551255.1">
    <property type="nucleotide sequence ID" value="NZ_JAXIVS010000021.1"/>
</dbReference>
<comment type="caution">
    <text evidence="4">The sequence shown here is derived from an EMBL/GenBank/DDBJ whole genome shotgun (WGS) entry which is preliminary data.</text>
</comment>